<dbReference type="OMA" id="NRGWHAR"/>
<reference evidence="2" key="2">
    <citation type="submission" date="2018-04" db="EMBL/GenBank/DDBJ databases">
        <title>OnivRS2 (Oryza nivara Reference Sequence Version 2).</title>
        <authorList>
            <person name="Zhang J."/>
            <person name="Kudrna D."/>
            <person name="Lee S."/>
            <person name="Talag J."/>
            <person name="Rajasekar S."/>
            <person name="Welchert J."/>
            <person name="Hsing Y.-I."/>
            <person name="Wing R.A."/>
        </authorList>
    </citation>
    <scope>NUCLEOTIDE SEQUENCE [LARGE SCALE GENOMIC DNA]</scope>
    <source>
        <strain evidence="2">SL10</strain>
    </source>
</reference>
<organism evidence="2">
    <name type="scientific">Oryza nivara</name>
    <name type="common">Indian wild rice</name>
    <name type="synonym">Oryza sativa f. spontanea</name>
    <dbReference type="NCBI Taxonomy" id="4536"/>
    <lineage>
        <taxon>Eukaryota</taxon>
        <taxon>Viridiplantae</taxon>
        <taxon>Streptophyta</taxon>
        <taxon>Embryophyta</taxon>
        <taxon>Tracheophyta</taxon>
        <taxon>Spermatophyta</taxon>
        <taxon>Magnoliopsida</taxon>
        <taxon>Liliopsida</taxon>
        <taxon>Poales</taxon>
        <taxon>Poaceae</taxon>
        <taxon>BOP clade</taxon>
        <taxon>Oryzoideae</taxon>
        <taxon>Oryzeae</taxon>
        <taxon>Oryzinae</taxon>
        <taxon>Oryza</taxon>
    </lineage>
</organism>
<dbReference type="AlphaFoldDB" id="A0A0E0GC29"/>
<name>A0A0E0GC29_ORYNI</name>
<reference evidence="2" key="1">
    <citation type="submission" date="2015-04" db="UniProtKB">
        <authorList>
            <consortium name="EnsemblPlants"/>
        </authorList>
    </citation>
    <scope>IDENTIFICATION</scope>
    <source>
        <strain evidence="2">SL10</strain>
    </source>
</reference>
<sequence>MAAARPNLDGALSRRITDGPARGAEASQTWRGGGESGLPAGGSGASTPELAGASRSRAATTGGGGHGGGGSGGRGGGGSAGRREEAAVEAATEAGTRVRLGRGRRAAGLEWRRRAAAFPVSAQAQMVQRELAAAGLRRPLVSGEAQAAEAMLPSPGFSFGQIWRGGRRVVERRGPGPALRDGGSRKSADGGASVRCGGSLVIGRTES</sequence>
<feature type="compositionally biased region" description="Gly residues" evidence="1">
    <location>
        <begin position="61"/>
        <end position="80"/>
    </location>
</feature>
<feature type="compositionally biased region" description="Low complexity" evidence="1">
    <location>
        <begin position="51"/>
        <end position="60"/>
    </location>
</feature>
<proteinExistence type="predicted"/>
<evidence type="ECO:0000256" key="1">
    <source>
        <dbReference type="SAM" id="MobiDB-lite"/>
    </source>
</evidence>
<protein>
    <submittedName>
        <fullName evidence="2">Uncharacterized protein</fullName>
    </submittedName>
</protein>
<dbReference type="Gramene" id="ONIVA02G32690.1">
    <property type="protein sequence ID" value="ONIVA02G32690.1"/>
    <property type="gene ID" value="ONIVA02G32690"/>
</dbReference>
<evidence type="ECO:0000313" key="2">
    <source>
        <dbReference type="EnsemblPlants" id="ONIVA02G32690.1"/>
    </source>
</evidence>
<dbReference type="HOGENOM" id="CLU_1328227_0_0_1"/>
<feature type="region of interest" description="Disordered" evidence="1">
    <location>
        <begin position="1"/>
        <end position="94"/>
    </location>
</feature>
<accession>A0A0E0GC29</accession>
<dbReference type="EnsemblPlants" id="ONIVA02G32690.1">
    <property type="protein sequence ID" value="ONIVA02G32690.1"/>
    <property type="gene ID" value="ONIVA02G32690"/>
</dbReference>
<dbReference type="Proteomes" id="UP000006591">
    <property type="component" value="Chromosome 2"/>
</dbReference>
<feature type="compositionally biased region" description="Gly residues" evidence="1">
    <location>
        <begin position="31"/>
        <end position="44"/>
    </location>
</feature>
<keyword evidence="3" id="KW-1185">Reference proteome</keyword>
<feature type="region of interest" description="Disordered" evidence="1">
    <location>
        <begin position="168"/>
        <end position="193"/>
    </location>
</feature>
<evidence type="ECO:0000313" key="3">
    <source>
        <dbReference type="Proteomes" id="UP000006591"/>
    </source>
</evidence>